<dbReference type="OrthoDB" id="10056939at2759"/>
<dbReference type="EMBL" id="CM002288">
    <property type="protein sequence ID" value="ESW32988.1"/>
    <property type="molecule type" value="Genomic_DNA"/>
</dbReference>
<comment type="similarity">
    <text evidence="2">Belongs to the TALE/BELL homeobox family.</text>
</comment>
<evidence type="ECO:0000256" key="8">
    <source>
        <dbReference type="PROSITE-ProRule" id="PRU00108"/>
    </source>
</evidence>
<dbReference type="GO" id="GO:0005634">
    <property type="term" value="C:nucleus"/>
    <property type="evidence" value="ECO:0007669"/>
    <property type="project" value="UniProtKB-SubCell"/>
</dbReference>
<dbReference type="InterPro" id="IPR006563">
    <property type="entry name" value="POX_dom"/>
</dbReference>
<dbReference type="PANTHER" id="PTHR11850">
    <property type="entry name" value="HOMEOBOX PROTEIN TRANSCRIPTION FACTORS"/>
    <property type="match status" value="1"/>
</dbReference>
<evidence type="ECO:0000256" key="4">
    <source>
        <dbReference type="ARBA" id="ARBA00023125"/>
    </source>
</evidence>
<dbReference type="PROSITE" id="PS50071">
    <property type="entry name" value="HOMEOBOX_2"/>
    <property type="match status" value="1"/>
</dbReference>
<evidence type="ECO:0000256" key="3">
    <source>
        <dbReference type="ARBA" id="ARBA00023015"/>
    </source>
</evidence>
<reference evidence="12" key="1">
    <citation type="journal article" date="2014" name="Nat. Genet.">
        <title>A reference genome for common bean and genome-wide analysis of dual domestications.</title>
        <authorList>
            <person name="Schmutz J."/>
            <person name="McClean P.E."/>
            <person name="Mamidi S."/>
            <person name="Wu G.A."/>
            <person name="Cannon S.B."/>
            <person name="Grimwood J."/>
            <person name="Jenkins J."/>
            <person name="Shu S."/>
            <person name="Song Q."/>
            <person name="Chavarro C."/>
            <person name="Torres-Torres M."/>
            <person name="Geffroy V."/>
            <person name="Moghaddam S.M."/>
            <person name="Gao D."/>
            <person name="Abernathy B."/>
            <person name="Barry K."/>
            <person name="Blair M."/>
            <person name="Brick M.A."/>
            <person name="Chovatia M."/>
            <person name="Gepts P."/>
            <person name="Goodstein D.M."/>
            <person name="Gonzales M."/>
            <person name="Hellsten U."/>
            <person name="Hyten D.L."/>
            <person name="Jia G."/>
            <person name="Kelly J.D."/>
            <person name="Kudrna D."/>
            <person name="Lee R."/>
            <person name="Richard M.M."/>
            <person name="Miklas P.N."/>
            <person name="Osorno J.M."/>
            <person name="Rodrigues J."/>
            <person name="Thareau V."/>
            <person name="Urrea C.A."/>
            <person name="Wang M."/>
            <person name="Yu Y."/>
            <person name="Zhang M."/>
            <person name="Wing R.A."/>
            <person name="Cregan P.B."/>
            <person name="Rokhsar D.S."/>
            <person name="Jackson S.A."/>
        </authorList>
    </citation>
    <scope>NUCLEOTIDE SEQUENCE [LARGE SCALE GENOMIC DNA]</scope>
    <source>
        <strain evidence="12">cv. G19833</strain>
    </source>
</reference>
<dbReference type="eggNOG" id="KOG0773">
    <property type="taxonomic scope" value="Eukaryota"/>
</dbReference>
<dbReference type="Pfam" id="PF07526">
    <property type="entry name" value="POX"/>
    <property type="match status" value="1"/>
</dbReference>
<gene>
    <name evidence="11" type="ORF">PHAVU_001G034200g</name>
</gene>
<feature type="region of interest" description="Disordered" evidence="9">
    <location>
        <begin position="238"/>
        <end position="267"/>
    </location>
</feature>
<dbReference type="Proteomes" id="UP000000226">
    <property type="component" value="Chromosome 1"/>
</dbReference>
<keyword evidence="6" id="KW-0804">Transcription</keyword>
<feature type="DNA-binding region" description="Homeobox" evidence="8">
    <location>
        <begin position="470"/>
        <end position="532"/>
    </location>
</feature>
<keyword evidence="5 8" id="KW-0371">Homeobox</keyword>
<comment type="subcellular location">
    <subcellularLocation>
        <location evidence="1 8">Nucleus</location>
    </subcellularLocation>
</comment>
<dbReference type="InterPro" id="IPR050224">
    <property type="entry name" value="TALE_homeobox"/>
</dbReference>
<dbReference type="InterPro" id="IPR009057">
    <property type="entry name" value="Homeodomain-like_sf"/>
</dbReference>
<dbReference type="InterPro" id="IPR008422">
    <property type="entry name" value="KN_HD"/>
</dbReference>
<evidence type="ECO:0000256" key="7">
    <source>
        <dbReference type="ARBA" id="ARBA00023242"/>
    </source>
</evidence>
<keyword evidence="12" id="KW-1185">Reference proteome</keyword>
<dbReference type="Gene3D" id="1.10.10.60">
    <property type="entry name" value="Homeodomain-like"/>
    <property type="match status" value="1"/>
</dbReference>
<evidence type="ECO:0000256" key="6">
    <source>
        <dbReference type="ARBA" id="ARBA00023163"/>
    </source>
</evidence>
<protein>
    <recommendedName>
        <fullName evidence="10">Homeobox domain-containing protein</fullName>
    </recommendedName>
</protein>
<sequence>MENNMYSASLDISGRNSAVIEEIAQHLAPKPLIQCYSFDLNNQNHIINGIPVLAAEQGESTSDVHVDGCFINPARIADSNSFVTIQGESIVGDVSNPINNSAIQEHLAGGRPIASADSLADRIGLQDNLQSSAALSHSMSALEALGPYIFNNWQDTSNPLAATFGDHAYDELSGIQKWNVSKFLKAPEANGTEIQAYSSIGNLVQNGWTSSNVASLGNFAFNSSNCSKELSLSLARSPPTTGQCSEMSCSNASRSMNGTSSGLDQPSCSSKELSMRLSSNKHVQFSPAILGSRYLAGVQEIFAQIATYSFENVELINYSASGVRAGGNKSASAFTPNRRVANNQNENSIYGVHVEESPSERHAADSNKSQLLMLLQLVDNGYSQCLDEVHTVVSAFHAATELDPHMHAHFALQTISLLYKDLRERISNCILAMGPDFNSLCSEEEKEWSLETSFIQKQWALQQLKRKDQLWRPQRGLPERSVSVLRAWMFQNFLHPYPKDAEKHLLAVKSGLTRSQVSNWFINARVRLWKPMIEEMYAEMSRRKACRNEEGLESTHRSRINMNSQMLNIN</sequence>
<proteinExistence type="inferred from homology"/>
<evidence type="ECO:0000313" key="12">
    <source>
        <dbReference type="Proteomes" id="UP000000226"/>
    </source>
</evidence>
<organism evidence="11 12">
    <name type="scientific">Phaseolus vulgaris</name>
    <name type="common">Kidney bean</name>
    <name type="synonym">French bean</name>
    <dbReference type="NCBI Taxonomy" id="3885"/>
    <lineage>
        <taxon>Eukaryota</taxon>
        <taxon>Viridiplantae</taxon>
        <taxon>Streptophyta</taxon>
        <taxon>Embryophyta</taxon>
        <taxon>Tracheophyta</taxon>
        <taxon>Spermatophyta</taxon>
        <taxon>Magnoliopsida</taxon>
        <taxon>eudicotyledons</taxon>
        <taxon>Gunneridae</taxon>
        <taxon>Pentapetalae</taxon>
        <taxon>rosids</taxon>
        <taxon>fabids</taxon>
        <taxon>Fabales</taxon>
        <taxon>Fabaceae</taxon>
        <taxon>Papilionoideae</taxon>
        <taxon>50 kb inversion clade</taxon>
        <taxon>NPAAA clade</taxon>
        <taxon>indigoferoid/millettioid clade</taxon>
        <taxon>Phaseoleae</taxon>
        <taxon>Phaseolus</taxon>
    </lineage>
</organism>
<evidence type="ECO:0000256" key="2">
    <source>
        <dbReference type="ARBA" id="ARBA00006454"/>
    </source>
</evidence>
<evidence type="ECO:0000256" key="1">
    <source>
        <dbReference type="ARBA" id="ARBA00004123"/>
    </source>
</evidence>
<dbReference type="GO" id="GO:0003677">
    <property type="term" value="F:DNA binding"/>
    <property type="evidence" value="ECO:0007669"/>
    <property type="project" value="UniProtKB-UniRule"/>
</dbReference>
<evidence type="ECO:0000313" key="11">
    <source>
        <dbReference type="EMBL" id="ESW32988.1"/>
    </source>
</evidence>
<keyword evidence="4 8" id="KW-0238">DNA-binding</keyword>
<evidence type="ECO:0000259" key="10">
    <source>
        <dbReference type="PROSITE" id="PS50071"/>
    </source>
</evidence>
<evidence type="ECO:0000256" key="9">
    <source>
        <dbReference type="SAM" id="MobiDB-lite"/>
    </source>
</evidence>
<name>V7CUC5_PHAVU</name>
<keyword evidence="3" id="KW-0805">Transcription regulation</keyword>
<dbReference type="Gramene" id="ESW32988">
    <property type="protein sequence ID" value="ESW32988"/>
    <property type="gene ID" value="PHAVU_001G034200g"/>
</dbReference>
<dbReference type="SMART" id="SM00574">
    <property type="entry name" value="POX"/>
    <property type="match status" value="1"/>
</dbReference>
<dbReference type="OMA" id="YIFNNWQ"/>
<dbReference type="Pfam" id="PF05920">
    <property type="entry name" value="Homeobox_KN"/>
    <property type="match status" value="1"/>
</dbReference>
<dbReference type="CDD" id="cd00086">
    <property type="entry name" value="homeodomain"/>
    <property type="match status" value="1"/>
</dbReference>
<keyword evidence="7 8" id="KW-0539">Nucleus</keyword>
<accession>V7CUC5</accession>
<dbReference type="SMART" id="SM00389">
    <property type="entry name" value="HOX"/>
    <property type="match status" value="1"/>
</dbReference>
<feature type="domain" description="Homeobox" evidence="10">
    <location>
        <begin position="468"/>
        <end position="531"/>
    </location>
</feature>
<dbReference type="SMR" id="V7CUC5"/>
<dbReference type="SUPFAM" id="SSF46689">
    <property type="entry name" value="Homeodomain-like"/>
    <property type="match status" value="1"/>
</dbReference>
<dbReference type="AlphaFoldDB" id="V7CUC5"/>
<evidence type="ECO:0000256" key="5">
    <source>
        <dbReference type="ARBA" id="ARBA00023155"/>
    </source>
</evidence>
<dbReference type="InterPro" id="IPR001356">
    <property type="entry name" value="HD"/>
</dbReference>
<dbReference type="GO" id="GO:0006355">
    <property type="term" value="P:regulation of DNA-templated transcription"/>
    <property type="evidence" value="ECO:0007669"/>
    <property type="project" value="InterPro"/>
</dbReference>